<feature type="domain" description="Potassium channel" evidence="15">
    <location>
        <begin position="181"/>
        <end position="254"/>
    </location>
</feature>
<keyword evidence="9 12" id="KW-0406">Ion transport</keyword>
<evidence type="ECO:0000256" key="13">
    <source>
        <dbReference type="SAM" id="MobiDB-lite"/>
    </source>
</evidence>
<dbReference type="PRINTS" id="PR01095">
    <property type="entry name" value="TASKCHANNEL"/>
</dbReference>
<keyword evidence="3 12" id="KW-0813">Transport</keyword>
<reference evidence="19" key="1">
    <citation type="submission" date="2017-02" db="UniProtKB">
        <authorList>
            <consortium name="WormBaseParasite"/>
        </authorList>
    </citation>
    <scope>IDENTIFICATION</scope>
</reference>
<evidence type="ECO:0000256" key="3">
    <source>
        <dbReference type="ARBA" id="ARBA00022448"/>
    </source>
</evidence>
<dbReference type="WBParaSite" id="DME_0000476301-mRNA-1">
    <property type="protein sequence ID" value="DME_0000476301-mRNA-1"/>
    <property type="gene ID" value="DME_0000476301"/>
</dbReference>
<evidence type="ECO:0000259" key="15">
    <source>
        <dbReference type="Pfam" id="PF07885"/>
    </source>
</evidence>
<gene>
    <name evidence="16" type="ORF">DME_LOCUS8646</name>
</gene>
<evidence type="ECO:0000313" key="17">
    <source>
        <dbReference type="Proteomes" id="UP000038040"/>
    </source>
</evidence>
<dbReference type="InterPro" id="IPR003280">
    <property type="entry name" value="2pore_dom_K_chnl"/>
</dbReference>
<dbReference type="GO" id="GO:0015271">
    <property type="term" value="F:outward rectifier potassium channel activity"/>
    <property type="evidence" value="ECO:0007669"/>
    <property type="project" value="TreeGrafter"/>
</dbReference>
<evidence type="ECO:0000256" key="12">
    <source>
        <dbReference type="RuleBase" id="RU003857"/>
    </source>
</evidence>
<feature type="transmembrane region" description="Helical" evidence="14">
    <location>
        <begin position="92"/>
        <end position="110"/>
    </location>
</feature>
<feature type="transmembrane region" description="Helical" evidence="14">
    <location>
        <begin position="25"/>
        <end position="46"/>
    </location>
</feature>
<dbReference type="GO" id="GO:0030322">
    <property type="term" value="P:stabilization of membrane potential"/>
    <property type="evidence" value="ECO:0007669"/>
    <property type="project" value="TreeGrafter"/>
</dbReference>
<evidence type="ECO:0000256" key="9">
    <source>
        <dbReference type="ARBA" id="ARBA00023065"/>
    </source>
</evidence>
<dbReference type="Pfam" id="PF07885">
    <property type="entry name" value="Ion_trans_2"/>
    <property type="match status" value="2"/>
</dbReference>
<feature type="transmembrane region" description="Helical" evidence="14">
    <location>
        <begin position="172"/>
        <end position="194"/>
    </location>
</feature>
<keyword evidence="5 12" id="KW-0812">Transmembrane</keyword>
<protein>
    <submittedName>
        <fullName evidence="19">Ion_trans_2 domain-containing protein</fullName>
    </submittedName>
</protein>
<keyword evidence="6" id="KW-0631">Potassium channel</keyword>
<feature type="region of interest" description="Disordered" evidence="13">
    <location>
        <begin position="368"/>
        <end position="393"/>
    </location>
</feature>
<dbReference type="Proteomes" id="UP000038040">
    <property type="component" value="Unplaced"/>
</dbReference>
<dbReference type="InterPro" id="IPR003092">
    <property type="entry name" value="2pore_dom_K_chnl_TASK"/>
</dbReference>
<proteinExistence type="inferred from homology"/>
<sequence length="409" mass="46921">MAIVGQYLLKFFNGKISRIQRAKPITLHISLLFFILVYAFIGGLIFSKLESDALDRQQKEKITIDGWNKTSNQSMQLLLQCWEEEGDEWIQWNYVTSTLYGFGIVTTLGYNRIGPITTSGRMFCIFYGICGIPITMIIIANIGQYLNQFVRNYRTRKKIGAFCKLPIGPAELIVLILLAIFCIYVIIGALLLPLLNGKIDFLNGLYHNFLCLTAIDFGQLVPQRIIFLPITFIYVCIGLAITTIAIDIGSEYMRKLHYVGKKMQNVASTTIWFGGKRMNVKDLLHAVGRKCGIDDSVIDNINLENVVERTIAMNLAKFRFKLKNSLKKFAVPQKFEVKKEIYAHDPNKLLQTYQEEWERFERISLSRRKDHRKPRNLSTPGSSSSRSSSNEGIRFSDSFNTNLSRNWKY</sequence>
<dbReference type="EMBL" id="UYYG01001170">
    <property type="protein sequence ID" value="VDN58673.1"/>
    <property type="molecule type" value="Genomic_DNA"/>
</dbReference>
<dbReference type="STRING" id="318479.A0A0N4UC00"/>
<keyword evidence="18" id="KW-1185">Reference proteome</keyword>
<reference evidence="16 18" key="2">
    <citation type="submission" date="2018-11" db="EMBL/GenBank/DDBJ databases">
        <authorList>
            <consortium name="Pathogen Informatics"/>
        </authorList>
    </citation>
    <scope>NUCLEOTIDE SEQUENCE [LARGE SCALE GENOMIC DNA]</scope>
</reference>
<dbReference type="Gene3D" id="1.10.287.70">
    <property type="match status" value="1"/>
</dbReference>
<dbReference type="PANTHER" id="PTHR11003">
    <property type="entry name" value="POTASSIUM CHANNEL, SUBFAMILY K"/>
    <property type="match status" value="1"/>
</dbReference>
<organism evidence="17 19">
    <name type="scientific">Dracunculus medinensis</name>
    <name type="common">Guinea worm</name>
    <dbReference type="NCBI Taxonomy" id="318479"/>
    <lineage>
        <taxon>Eukaryota</taxon>
        <taxon>Metazoa</taxon>
        <taxon>Ecdysozoa</taxon>
        <taxon>Nematoda</taxon>
        <taxon>Chromadorea</taxon>
        <taxon>Rhabditida</taxon>
        <taxon>Spirurina</taxon>
        <taxon>Dracunculoidea</taxon>
        <taxon>Dracunculidae</taxon>
        <taxon>Dracunculus</taxon>
    </lineage>
</organism>
<evidence type="ECO:0000313" key="19">
    <source>
        <dbReference type="WBParaSite" id="DME_0000476301-mRNA-1"/>
    </source>
</evidence>
<dbReference type="OrthoDB" id="297496at2759"/>
<feature type="domain" description="Potassium channel" evidence="15">
    <location>
        <begin position="86"/>
        <end position="146"/>
    </location>
</feature>
<dbReference type="GO" id="GO:0022841">
    <property type="term" value="F:potassium ion leak channel activity"/>
    <property type="evidence" value="ECO:0007669"/>
    <property type="project" value="TreeGrafter"/>
</dbReference>
<evidence type="ECO:0000256" key="2">
    <source>
        <dbReference type="ARBA" id="ARBA00006666"/>
    </source>
</evidence>
<evidence type="ECO:0000256" key="1">
    <source>
        <dbReference type="ARBA" id="ARBA00004141"/>
    </source>
</evidence>
<evidence type="ECO:0000256" key="11">
    <source>
        <dbReference type="ARBA" id="ARBA00023303"/>
    </source>
</evidence>
<evidence type="ECO:0000256" key="4">
    <source>
        <dbReference type="ARBA" id="ARBA00022538"/>
    </source>
</evidence>
<keyword evidence="11 12" id="KW-0407">Ion channel</keyword>
<feature type="transmembrane region" description="Helical" evidence="14">
    <location>
        <begin position="226"/>
        <end position="246"/>
    </location>
</feature>
<dbReference type="GO" id="GO:0005886">
    <property type="term" value="C:plasma membrane"/>
    <property type="evidence" value="ECO:0007669"/>
    <property type="project" value="TreeGrafter"/>
</dbReference>
<keyword evidence="10 14" id="KW-0472">Membrane</keyword>
<dbReference type="Proteomes" id="UP000274756">
    <property type="component" value="Unassembled WGS sequence"/>
</dbReference>
<dbReference type="SUPFAM" id="SSF81324">
    <property type="entry name" value="Voltage-gated potassium channels"/>
    <property type="match status" value="2"/>
</dbReference>
<name>A0A0N4UC00_DRAME</name>
<keyword evidence="8 14" id="KW-1133">Transmembrane helix</keyword>
<keyword evidence="4" id="KW-0633">Potassium transport</keyword>
<evidence type="ECO:0000256" key="5">
    <source>
        <dbReference type="ARBA" id="ARBA00022692"/>
    </source>
</evidence>
<accession>A0A0N4UC00</accession>
<feature type="transmembrane region" description="Helical" evidence="14">
    <location>
        <begin position="122"/>
        <end position="146"/>
    </location>
</feature>
<dbReference type="InterPro" id="IPR013099">
    <property type="entry name" value="K_chnl_dom"/>
</dbReference>
<dbReference type="PRINTS" id="PR01333">
    <property type="entry name" value="2POREKCHANEL"/>
</dbReference>
<comment type="similarity">
    <text evidence="2 12">Belongs to the two pore domain potassium channel (TC 1.A.1.8) family.</text>
</comment>
<evidence type="ECO:0000256" key="6">
    <source>
        <dbReference type="ARBA" id="ARBA00022826"/>
    </source>
</evidence>
<evidence type="ECO:0000313" key="16">
    <source>
        <dbReference type="EMBL" id="VDN58673.1"/>
    </source>
</evidence>
<keyword evidence="7" id="KW-0630">Potassium</keyword>
<evidence type="ECO:0000256" key="10">
    <source>
        <dbReference type="ARBA" id="ARBA00023136"/>
    </source>
</evidence>
<evidence type="ECO:0000256" key="14">
    <source>
        <dbReference type="SAM" id="Phobius"/>
    </source>
</evidence>
<dbReference type="AlphaFoldDB" id="A0A0N4UC00"/>
<evidence type="ECO:0000256" key="7">
    <source>
        <dbReference type="ARBA" id="ARBA00022958"/>
    </source>
</evidence>
<dbReference type="PANTHER" id="PTHR11003:SF93">
    <property type="entry name" value="POTASSIUM CHANNEL DOMAIN-CONTAINING PROTEIN"/>
    <property type="match status" value="1"/>
</dbReference>
<evidence type="ECO:0000313" key="18">
    <source>
        <dbReference type="Proteomes" id="UP000274756"/>
    </source>
</evidence>
<comment type="subcellular location">
    <subcellularLocation>
        <location evidence="1">Membrane</location>
        <topology evidence="1">Multi-pass membrane protein</topology>
    </subcellularLocation>
</comment>
<evidence type="ECO:0000256" key="8">
    <source>
        <dbReference type="ARBA" id="ARBA00022989"/>
    </source>
</evidence>